<reference evidence="5 6" key="1">
    <citation type="journal article" date="2016" name="Genome Biol. Evol.">
        <title>Divergent and convergent evolution of fungal pathogenicity.</title>
        <authorList>
            <person name="Shang Y."/>
            <person name="Xiao G."/>
            <person name="Zheng P."/>
            <person name="Cen K."/>
            <person name="Zhan S."/>
            <person name="Wang C."/>
        </authorList>
    </citation>
    <scope>NUCLEOTIDE SEQUENCE [LARGE SCALE GENOMIC DNA]</scope>
    <source>
        <strain evidence="5 6">RCEF 264</strain>
    </source>
</reference>
<dbReference type="AlphaFoldDB" id="A0A167PDA4"/>
<dbReference type="PANTHER" id="PTHR13878">
    <property type="entry name" value="GULONOLACTONE OXIDASE"/>
    <property type="match status" value="1"/>
</dbReference>
<evidence type="ECO:0000256" key="2">
    <source>
        <dbReference type="ARBA" id="ARBA00023002"/>
    </source>
</evidence>
<evidence type="ECO:0000256" key="1">
    <source>
        <dbReference type="ARBA" id="ARBA00005466"/>
    </source>
</evidence>
<dbReference type="InterPro" id="IPR050432">
    <property type="entry name" value="FAD-linked_Oxidoreductases_BP"/>
</dbReference>
<organism evidence="5 6">
    <name type="scientific">Niveomyces insectorum RCEF 264</name>
    <dbReference type="NCBI Taxonomy" id="1081102"/>
    <lineage>
        <taxon>Eukaryota</taxon>
        <taxon>Fungi</taxon>
        <taxon>Dikarya</taxon>
        <taxon>Ascomycota</taxon>
        <taxon>Pezizomycotina</taxon>
        <taxon>Sordariomycetes</taxon>
        <taxon>Hypocreomycetidae</taxon>
        <taxon>Hypocreales</taxon>
        <taxon>Cordycipitaceae</taxon>
        <taxon>Niveomyces</taxon>
    </lineage>
</organism>
<dbReference type="Pfam" id="PF08031">
    <property type="entry name" value="BBE"/>
    <property type="match status" value="1"/>
</dbReference>
<dbReference type="InterPro" id="IPR006094">
    <property type="entry name" value="Oxid_FAD_bind_N"/>
</dbReference>
<dbReference type="EMBL" id="AZHD01000016">
    <property type="protein sequence ID" value="OAA56541.1"/>
    <property type="molecule type" value="Genomic_DNA"/>
</dbReference>
<keyword evidence="3" id="KW-0732">Signal</keyword>
<sequence>MQLSFGILAACAVGALASPHLRRDNATTCKCYPDEPCWPADSRWKALSQAVQRRLATFTPPAAACYPTYKNVSTASADQCTAIKANWTNADWIVDQLVQPFSNFWNNDSCSADAKCGATCTQGLSPQMVVTANNQFDVQVSVNFARIQNLRLVIRNTGHDYLGRSSGYGALALNTHRLNNIQFIKAYSGPGNYTGGAVKLGAGVMFRDIYAAAKAEGVDVVGGEGPTVGIAGGYVQGGGHSPLSGLYGLASDNVLEFDGILASGAQVQINSDKNPDLFWALKGGGPGNLAAITAITIKTYPTVACTGAALNISYSEPDFWQAVAAFHNASATLADAGIYAQYDVSKAAGLRVQPFVAPNTTVAAFNTTLAPLLAQLAALNVTYALGAPTSYATFYDLYDALFTRTGDAGGTDTLLGGRLFSKDDIAKNGTAINSAIQDLVEAGHNFGGHVVNPGRAVPDPDGTVSSVHPVWRHAADASLWTYEPGACLSAAGRQQAQKTLTQLGAALRAASPNSGVYANEGDVNEPNWQEAFWGANYKKLYDIKTKYDPNGVFWSPATPGSELWTLKDETRLCKAS</sequence>
<keyword evidence="6" id="KW-1185">Reference proteome</keyword>
<protein>
    <submittedName>
        <fullName evidence="5">FAD-binding, type 2</fullName>
    </submittedName>
</protein>
<accession>A0A167PDA4</accession>
<proteinExistence type="inferred from homology"/>
<dbReference type="OrthoDB" id="9983560at2759"/>
<gene>
    <name evidence="5" type="ORF">SPI_07548</name>
</gene>
<feature type="chain" id="PRO_5007891102" evidence="3">
    <location>
        <begin position="18"/>
        <end position="576"/>
    </location>
</feature>
<dbReference type="Gene3D" id="3.30.465.10">
    <property type="match status" value="2"/>
</dbReference>
<dbReference type="STRING" id="1081102.A0A167PDA4"/>
<dbReference type="InterPro" id="IPR016166">
    <property type="entry name" value="FAD-bd_PCMH"/>
</dbReference>
<dbReference type="GO" id="GO:0071949">
    <property type="term" value="F:FAD binding"/>
    <property type="evidence" value="ECO:0007669"/>
    <property type="project" value="InterPro"/>
</dbReference>
<comment type="similarity">
    <text evidence="1">Belongs to the oxygen-dependent FAD-linked oxidoreductase family.</text>
</comment>
<feature type="signal peptide" evidence="3">
    <location>
        <begin position="1"/>
        <end position="17"/>
    </location>
</feature>
<name>A0A167PDA4_9HYPO</name>
<keyword evidence="2" id="KW-0560">Oxidoreductase</keyword>
<feature type="domain" description="FAD-binding PCMH-type" evidence="4">
    <location>
        <begin position="122"/>
        <end position="302"/>
    </location>
</feature>
<dbReference type="SUPFAM" id="SSF56176">
    <property type="entry name" value="FAD-binding/transporter-associated domain-like"/>
    <property type="match status" value="1"/>
</dbReference>
<dbReference type="InterPro" id="IPR016169">
    <property type="entry name" value="FAD-bd_PCMH_sub2"/>
</dbReference>
<comment type="caution">
    <text evidence="5">The sequence shown here is derived from an EMBL/GenBank/DDBJ whole genome shotgun (WGS) entry which is preliminary data.</text>
</comment>
<evidence type="ECO:0000256" key="3">
    <source>
        <dbReference type="SAM" id="SignalP"/>
    </source>
</evidence>
<evidence type="ECO:0000259" key="4">
    <source>
        <dbReference type="PROSITE" id="PS51387"/>
    </source>
</evidence>
<dbReference type="InterPro" id="IPR012951">
    <property type="entry name" value="BBE"/>
</dbReference>
<evidence type="ECO:0000313" key="5">
    <source>
        <dbReference type="EMBL" id="OAA56541.1"/>
    </source>
</evidence>
<dbReference type="Pfam" id="PF01565">
    <property type="entry name" value="FAD_binding_4"/>
    <property type="match status" value="1"/>
</dbReference>
<dbReference type="PROSITE" id="PS51387">
    <property type="entry name" value="FAD_PCMH"/>
    <property type="match status" value="1"/>
</dbReference>
<dbReference type="Proteomes" id="UP000076874">
    <property type="component" value="Unassembled WGS sequence"/>
</dbReference>
<dbReference type="PANTHER" id="PTHR13878:SF91">
    <property type="entry name" value="FAD BINDING DOMAIN PROTEIN (AFU_ORTHOLOGUE AFUA_6G12070)-RELATED"/>
    <property type="match status" value="1"/>
</dbReference>
<evidence type="ECO:0000313" key="6">
    <source>
        <dbReference type="Proteomes" id="UP000076874"/>
    </source>
</evidence>
<dbReference type="InterPro" id="IPR036318">
    <property type="entry name" value="FAD-bd_PCMH-like_sf"/>
</dbReference>
<dbReference type="GO" id="GO:0016491">
    <property type="term" value="F:oxidoreductase activity"/>
    <property type="evidence" value="ECO:0007669"/>
    <property type="project" value="UniProtKB-KW"/>
</dbReference>